<feature type="compositionally biased region" description="Basic residues" evidence="3">
    <location>
        <begin position="159"/>
        <end position="171"/>
    </location>
</feature>
<feature type="region of interest" description="Disordered" evidence="3">
    <location>
        <begin position="82"/>
        <end position="131"/>
    </location>
</feature>
<feature type="compositionally biased region" description="Low complexity" evidence="3">
    <location>
        <begin position="363"/>
        <end position="380"/>
    </location>
</feature>
<dbReference type="Pfam" id="PF00778">
    <property type="entry name" value="DIX"/>
    <property type="match status" value="1"/>
</dbReference>
<organism evidence="5 6">
    <name type="scientific">Tegillarca granosa</name>
    <name type="common">Malaysian cockle</name>
    <name type="synonym">Anadara granosa</name>
    <dbReference type="NCBI Taxonomy" id="220873"/>
    <lineage>
        <taxon>Eukaryota</taxon>
        <taxon>Metazoa</taxon>
        <taxon>Spiralia</taxon>
        <taxon>Lophotrochozoa</taxon>
        <taxon>Mollusca</taxon>
        <taxon>Bivalvia</taxon>
        <taxon>Autobranchia</taxon>
        <taxon>Pteriomorphia</taxon>
        <taxon>Arcoida</taxon>
        <taxon>Arcoidea</taxon>
        <taxon>Arcidae</taxon>
        <taxon>Tegillarca</taxon>
    </lineage>
</organism>
<sequence length="427" mass="47930">MTEKLQRVLESRVKEERLQEVLNESSIIEISEPEKSFNSSSVGRNNTATTSMLPLMTSTVIVDEELNPDSILEEHFARIWESSNQQTPIRSPGRHSPPNVKQKSPDRSFNRKNLSQTQPLSVPNTLPSAIHNKSYKKRADYYSSFDSGMCEDKPVETHRHIHHHHHHHHSRDNKSKNVCDLDSSQSNGLSNWGGDIYGNKDYEHGRTTRRSGNRKHSDASSNLDSGISMVESIPPIPNIHDPSTEKVLNWMMDNQRETERVSGAGGHTDSERSSSHKRLRSTDVPHKQSSSKKTTAHGMNRSQSSERPAVMQSWMASTQGQVMPNQPFAQDPSMPLPTPPNTTVQLEEAKRRLEESRTVPVKSNANTSASAANTSSSSSADETIIGYFFKKKSNEFESDVVFEEIQDDNAVLPLWDGKVVAKVERND</sequence>
<feature type="compositionally biased region" description="Polar residues" evidence="3">
    <location>
        <begin position="314"/>
        <end position="328"/>
    </location>
</feature>
<dbReference type="PANTHER" id="PTHR46102:SF2">
    <property type="entry name" value="AXIN"/>
    <property type="match status" value="1"/>
</dbReference>
<dbReference type="SUPFAM" id="SSF54236">
    <property type="entry name" value="Ubiquitin-like"/>
    <property type="match status" value="1"/>
</dbReference>
<dbReference type="Proteomes" id="UP001217089">
    <property type="component" value="Unassembled WGS sequence"/>
</dbReference>
<dbReference type="PROSITE" id="PS50841">
    <property type="entry name" value="DIX"/>
    <property type="match status" value="1"/>
</dbReference>
<dbReference type="InterPro" id="IPR014936">
    <property type="entry name" value="Axin_b-cat-bd"/>
</dbReference>
<feature type="compositionally biased region" description="Basic and acidic residues" evidence="3">
    <location>
        <begin position="347"/>
        <end position="357"/>
    </location>
</feature>
<reference evidence="5 6" key="1">
    <citation type="submission" date="2022-12" db="EMBL/GenBank/DDBJ databases">
        <title>Chromosome-level genome of Tegillarca granosa.</title>
        <authorList>
            <person name="Kim J."/>
        </authorList>
    </citation>
    <scope>NUCLEOTIDE SEQUENCE [LARGE SCALE GENOMIC DNA]</scope>
    <source>
        <strain evidence="5">Teg-2019</strain>
        <tissue evidence="5">Adductor muscle</tissue>
    </source>
</reference>
<feature type="compositionally biased region" description="Basic and acidic residues" evidence="3">
    <location>
        <begin position="268"/>
        <end position="286"/>
    </location>
</feature>
<dbReference type="EMBL" id="JARBDR010000214">
    <property type="protein sequence ID" value="KAJ8317941.1"/>
    <property type="molecule type" value="Genomic_DNA"/>
</dbReference>
<feature type="domain" description="DIX" evidence="4">
    <location>
        <begin position="345"/>
        <end position="427"/>
    </location>
</feature>
<dbReference type="InterPro" id="IPR001158">
    <property type="entry name" value="DIX"/>
</dbReference>
<feature type="compositionally biased region" description="Polar residues" evidence="3">
    <location>
        <begin position="111"/>
        <end position="127"/>
    </location>
</feature>
<dbReference type="InterPro" id="IPR029071">
    <property type="entry name" value="Ubiquitin-like_domsf"/>
</dbReference>
<evidence type="ECO:0000256" key="3">
    <source>
        <dbReference type="SAM" id="MobiDB-lite"/>
    </source>
</evidence>
<evidence type="ECO:0000256" key="1">
    <source>
        <dbReference type="ARBA" id="ARBA00022687"/>
    </source>
</evidence>
<evidence type="ECO:0000256" key="2">
    <source>
        <dbReference type="PROSITE-ProRule" id="PRU00069"/>
    </source>
</evidence>
<feature type="region of interest" description="Disordered" evidence="3">
    <location>
        <begin position="158"/>
        <end position="243"/>
    </location>
</feature>
<gene>
    <name evidence="5" type="ORF">KUTeg_003032</name>
</gene>
<dbReference type="PANTHER" id="PTHR46102">
    <property type="entry name" value="AXIN"/>
    <property type="match status" value="1"/>
</dbReference>
<proteinExistence type="predicted"/>
<dbReference type="Pfam" id="PF08833">
    <property type="entry name" value="Axin_b-cat_bind"/>
    <property type="match status" value="1"/>
</dbReference>
<evidence type="ECO:0000313" key="6">
    <source>
        <dbReference type="Proteomes" id="UP001217089"/>
    </source>
</evidence>
<evidence type="ECO:0000259" key="4">
    <source>
        <dbReference type="PROSITE" id="PS50841"/>
    </source>
</evidence>
<protein>
    <recommendedName>
        <fullName evidence="4">DIX domain-containing protein</fullName>
    </recommendedName>
</protein>
<dbReference type="Gene3D" id="2.40.240.130">
    <property type="match status" value="1"/>
</dbReference>
<accession>A0ABQ9FMJ7</accession>
<dbReference type="InterPro" id="IPR043581">
    <property type="entry name" value="Axin-like"/>
</dbReference>
<keyword evidence="6" id="KW-1185">Reference proteome</keyword>
<evidence type="ECO:0000313" key="5">
    <source>
        <dbReference type="EMBL" id="KAJ8317941.1"/>
    </source>
</evidence>
<comment type="caution">
    <text evidence="5">The sequence shown here is derived from an EMBL/GenBank/DDBJ whole genome shotgun (WGS) entry which is preliminary data.</text>
</comment>
<keyword evidence="1 2" id="KW-0879">Wnt signaling pathway</keyword>
<dbReference type="InterPro" id="IPR038207">
    <property type="entry name" value="DIX_dom_sf"/>
</dbReference>
<name>A0ABQ9FMJ7_TEGGR</name>
<feature type="region of interest" description="Disordered" evidence="3">
    <location>
        <begin position="259"/>
        <end position="380"/>
    </location>
</feature>